<evidence type="ECO:0000313" key="2">
    <source>
        <dbReference type="Proteomes" id="UP000653692"/>
    </source>
</evidence>
<comment type="caution">
    <text evidence="1">The sequence shown here is derived from an EMBL/GenBank/DDBJ whole genome shotgun (WGS) entry which is preliminary data.</text>
</comment>
<name>A0A832ZBL4_9EURY</name>
<feature type="non-terminal residue" evidence="1">
    <location>
        <position position="74"/>
    </location>
</feature>
<protein>
    <submittedName>
        <fullName evidence="1">Uncharacterized protein</fullName>
    </submittedName>
</protein>
<sequence length="74" mass="8093">MKCKPLLAVLLGLLMVGVTAGSAMAAPISNDSSVPITPQKFGDKDQLSIYFSKDDSYVHGGTIRLAFVWSWREY</sequence>
<gene>
    <name evidence="1" type="ORF">EYH24_00550</name>
</gene>
<dbReference type="AlphaFoldDB" id="A0A832ZBL4"/>
<proteinExistence type="predicted"/>
<dbReference type="Proteomes" id="UP000653692">
    <property type="component" value="Unassembled WGS sequence"/>
</dbReference>
<dbReference type="EMBL" id="DQUR01000019">
    <property type="protein sequence ID" value="HIP88485.1"/>
    <property type="molecule type" value="Genomic_DNA"/>
</dbReference>
<accession>A0A832ZBL4</accession>
<evidence type="ECO:0000313" key="1">
    <source>
        <dbReference type="EMBL" id="HIP88485.1"/>
    </source>
</evidence>
<organism evidence="1 2">
    <name type="scientific">Thermococcus paralvinellae</name>
    <dbReference type="NCBI Taxonomy" id="582419"/>
    <lineage>
        <taxon>Archaea</taxon>
        <taxon>Methanobacteriati</taxon>
        <taxon>Methanobacteriota</taxon>
        <taxon>Thermococci</taxon>
        <taxon>Thermococcales</taxon>
        <taxon>Thermococcaceae</taxon>
        <taxon>Thermococcus</taxon>
    </lineage>
</organism>
<reference evidence="1" key="1">
    <citation type="journal article" date="2020" name="ISME J.">
        <title>Gammaproteobacteria mediating utilization of methyl-, sulfur- and petroleum organic compounds in deep ocean hydrothermal plumes.</title>
        <authorList>
            <person name="Zhou Z."/>
            <person name="Liu Y."/>
            <person name="Pan J."/>
            <person name="Cron B.R."/>
            <person name="Toner B.M."/>
            <person name="Anantharaman K."/>
            <person name="Breier J.A."/>
            <person name="Dick G.J."/>
            <person name="Li M."/>
        </authorList>
    </citation>
    <scope>NUCLEOTIDE SEQUENCE</scope>
    <source>
        <strain evidence="1">SZUA-1476</strain>
    </source>
</reference>